<feature type="domain" description="PAC" evidence="16">
    <location>
        <begin position="114"/>
        <end position="168"/>
    </location>
</feature>
<dbReference type="Pfam" id="PF00512">
    <property type="entry name" value="HisKA"/>
    <property type="match status" value="1"/>
</dbReference>
<protein>
    <recommendedName>
        <fullName evidence="3">histidine kinase</fullName>
        <ecNumber evidence="3">2.7.13.3</ecNumber>
    </recommendedName>
</protein>
<keyword evidence="5 12" id="KW-0597">Phosphoprotein</keyword>
<feature type="domain" description="PAS" evidence="15">
    <location>
        <begin position="44"/>
        <end position="89"/>
    </location>
</feature>
<dbReference type="SMART" id="SM00387">
    <property type="entry name" value="HATPase_c"/>
    <property type="match status" value="1"/>
</dbReference>
<keyword evidence="10" id="KW-0902">Two-component regulatory system</keyword>
<dbReference type="RefSeq" id="WP_127789969.1">
    <property type="nucleotide sequence ID" value="NZ_SACL01000012.1"/>
</dbReference>
<keyword evidence="9" id="KW-1133">Transmembrane helix</keyword>
<evidence type="ECO:0000256" key="1">
    <source>
        <dbReference type="ARBA" id="ARBA00000085"/>
    </source>
</evidence>
<evidence type="ECO:0000259" key="13">
    <source>
        <dbReference type="PROSITE" id="PS50109"/>
    </source>
</evidence>
<keyword evidence="18" id="KW-1185">Reference proteome</keyword>
<name>A0A437LZ76_9PROT</name>
<evidence type="ECO:0000259" key="16">
    <source>
        <dbReference type="PROSITE" id="PS50113"/>
    </source>
</evidence>
<dbReference type="GO" id="GO:0005886">
    <property type="term" value="C:plasma membrane"/>
    <property type="evidence" value="ECO:0007669"/>
    <property type="project" value="UniProtKB-SubCell"/>
</dbReference>
<dbReference type="AlphaFoldDB" id="A0A437LZ76"/>
<dbReference type="Gene3D" id="3.30.450.20">
    <property type="entry name" value="PAS domain"/>
    <property type="match status" value="1"/>
</dbReference>
<comment type="caution">
    <text evidence="17">The sequence shown here is derived from an EMBL/GenBank/DDBJ whole genome shotgun (WGS) entry which is preliminary data.</text>
</comment>
<dbReference type="InterPro" id="IPR036097">
    <property type="entry name" value="HisK_dim/P_sf"/>
</dbReference>
<dbReference type="InterPro" id="IPR000014">
    <property type="entry name" value="PAS"/>
</dbReference>
<evidence type="ECO:0000256" key="12">
    <source>
        <dbReference type="PROSITE-ProRule" id="PRU00169"/>
    </source>
</evidence>
<evidence type="ECO:0000256" key="8">
    <source>
        <dbReference type="ARBA" id="ARBA00022840"/>
    </source>
</evidence>
<dbReference type="PROSITE" id="PS50109">
    <property type="entry name" value="HIS_KIN"/>
    <property type="match status" value="1"/>
</dbReference>
<dbReference type="SUPFAM" id="SSF52172">
    <property type="entry name" value="CheY-like"/>
    <property type="match status" value="1"/>
</dbReference>
<dbReference type="SMART" id="SM00086">
    <property type="entry name" value="PAC"/>
    <property type="match status" value="1"/>
</dbReference>
<keyword evidence="4" id="KW-1003">Cell membrane</keyword>
<feature type="domain" description="Response regulatory" evidence="14">
    <location>
        <begin position="425"/>
        <end position="542"/>
    </location>
</feature>
<keyword evidence="8" id="KW-0067">ATP-binding</keyword>
<dbReference type="CDD" id="cd17546">
    <property type="entry name" value="REC_hyHK_CKI1_RcsC-like"/>
    <property type="match status" value="1"/>
</dbReference>
<evidence type="ECO:0000259" key="14">
    <source>
        <dbReference type="PROSITE" id="PS50110"/>
    </source>
</evidence>
<dbReference type="InterPro" id="IPR000700">
    <property type="entry name" value="PAS-assoc_C"/>
</dbReference>
<dbReference type="PANTHER" id="PTHR45339:SF1">
    <property type="entry name" value="HYBRID SIGNAL TRANSDUCTION HISTIDINE KINASE J"/>
    <property type="match status" value="1"/>
</dbReference>
<evidence type="ECO:0000256" key="5">
    <source>
        <dbReference type="ARBA" id="ARBA00022553"/>
    </source>
</evidence>
<dbReference type="InterPro" id="IPR001789">
    <property type="entry name" value="Sig_transdc_resp-reg_receiver"/>
</dbReference>
<dbReference type="SMART" id="SM00091">
    <property type="entry name" value="PAS"/>
    <property type="match status" value="1"/>
</dbReference>
<dbReference type="SUPFAM" id="SSF55785">
    <property type="entry name" value="PYP-like sensor domain (PAS domain)"/>
    <property type="match status" value="1"/>
</dbReference>
<dbReference type="PRINTS" id="PR00344">
    <property type="entry name" value="BCTRLSENSOR"/>
</dbReference>
<accession>A0A437LZ76</accession>
<evidence type="ECO:0000313" key="17">
    <source>
        <dbReference type="EMBL" id="RVT90702.1"/>
    </source>
</evidence>
<evidence type="ECO:0000256" key="9">
    <source>
        <dbReference type="ARBA" id="ARBA00022989"/>
    </source>
</evidence>
<dbReference type="InterPro" id="IPR003594">
    <property type="entry name" value="HATPase_dom"/>
</dbReference>
<dbReference type="CDD" id="cd00130">
    <property type="entry name" value="PAS"/>
    <property type="match status" value="1"/>
</dbReference>
<dbReference type="SUPFAM" id="SSF47226">
    <property type="entry name" value="Histidine-containing phosphotransfer domain, HPT domain"/>
    <property type="match status" value="1"/>
</dbReference>
<comment type="subcellular location">
    <subcellularLocation>
        <location evidence="2">Cell membrane</location>
        <topology evidence="2">Multi-pass membrane protein</topology>
    </subcellularLocation>
</comment>
<evidence type="ECO:0000256" key="7">
    <source>
        <dbReference type="ARBA" id="ARBA00022741"/>
    </source>
</evidence>
<dbReference type="InterPro" id="IPR001610">
    <property type="entry name" value="PAC"/>
</dbReference>
<dbReference type="SUPFAM" id="SSF47384">
    <property type="entry name" value="Homodimeric domain of signal transducing histidine kinase"/>
    <property type="match status" value="1"/>
</dbReference>
<organism evidence="17 18">
    <name type="scientific">Rhodovarius crocodyli</name>
    <dbReference type="NCBI Taxonomy" id="1979269"/>
    <lineage>
        <taxon>Bacteria</taxon>
        <taxon>Pseudomonadati</taxon>
        <taxon>Pseudomonadota</taxon>
        <taxon>Alphaproteobacteria</taxon>
        <taxon>Acetobacterales</taxon>
        <taxon>Roseomonadaceae</taxon>
        <taxon>Rhodovarius</taxon>
    </lineage>
</organism>
<feature type="modified residue" description="4-aspartylphosphate" evidence="12">
    <location>
        <position position="474"/>
    </location>
</feature>
<comment type="catalytic activity">
    <reaction evidence="1">
        <text>ATP + protein L-histidine = ADP + protein N-phospho-L-histidine.</text>
        <dbReference type="EC" id="2.7.13.3"/>
    </reaction>
</comment>
<dbReference type="EMBL" id="SACL01000012">
    <property type="protein sequence ID" value="RVT90702.1"/>
    <property type="molecule type" value="Genomic_DNA"/>
</dbReference>
<dbReference type="NCBIfam" id="TIGR00229">
    <property type="entry name" value="sensory_box"/>
    <property type="match status" value="1"/>
</dbReference>
<sequence>MPRSNRSSPTTSDHGAEVVRDAGGNAWLAAALGTVRQAGFDGPLAAAVAAAPTGVVITDPNLPDNPIIFCNPGFTAITGYEPEEILGRNCRFLQGTGSEPEALMAIRRALAAGEPITINLTNRRRDGRRFSNELRLAPVRDAEGRLTAFVGVQNDISPTVRAAAATERARAVSERASREKTDFLTFVSHEIRTPLAGLIGSLSLLRDTVLNAEQSAYSETATAAGDMLLSRVNELLDISLIESGRLSLAQEPFALADALRGTMELIAPAVEEKGLALSVTIDSGLPARVVGDADRLGQVILNLAENAVSFTERGSILIHVTSLPDARIGIAVTDTGSGMPAAQRQALVAGKGPFALPGGQGVGIGLTTCHRLVKLMGGRLAIDSKPGKGSTFFFDIPLVPVADSGKPPRKVTLAPAVPVAGVRGRILLAEEGAVNQLVAAAILRREGYQVETVHDGAEALAAARVSEFDLLLVDFALPGMDGLTLTRRVRALPGERGRVPIVALTAFAMPADVAAALAAGMDAHLAKPLERRALLAAVEAVLLTPPLRARARPPATEPGAPAVLVDRVTLAELRQAIGPGRLPKLLTLFAEETRGRVALLPDVPSERAVREVSALRDAASTFGTVALRDAATALLAVLTAGDDAAAAPLMAALPALAERSIAALPSPLLRMV</sequence>
<dbReference type="InterPro" id="IPR011006">
    <property type="entry name" value="CheY-like_superfamily"/>
</dbReference>
<keyword evidence="7" id="KW-0547">Nucleotide-binding</keyword>
<dbReference type="InterPro" id="IPR003661">
    <property type="entry name" value="HisK_dim/P_dom"/>
</dbReference>
<proteinExistence type="predicted"/>
<dbReference type="Pfam" id="PF00072">
    <property type="entry name" value="Response_reg"/>
    <property type="match status" value="1"/>
</dbReference>
<dbReference type="Gene3D" id="3.30.565.10">
    <property type="entry name" value="Histidine kinase-like ATPase, C-terminal domain"/>
    <property type="match status" value="1"/>
</dbReference>
<evidence type="ECO:0000256" key="2">
    <source>
        <dbReference type="ARBA" id="ARBA00004651"/>
    </source>
</evidence>
<keyword evidence="11" id="KW-0472">Membrane</keyword>
<dbReference type="SUPFAM" id="SSF55874">
    <property type="entry name" value="ATPase domain of HSP90 chaperone/DNA topoisomerase II/histidine kinase"/>
    <property type="match status" value="1"/>
</dbReference>
<evidence type="ECO:0000256" key="3">
    <source>
        <dbReference type="ARBA" id="ARBA00012438"/>
    </source>
</evidence>
<dbReference type="GO" id="GO:0000155">
    <property type="term" value="F:phosphorelay sensor kinase activity"/>
    <property type="evidence" value="ECO:0007669"/>
    <property type="project" value="InterPro"/>
</dbReference>
<dbReference type="SMART" id="SM00388">
    <property type="entry name" value="HisKA"/>
    <property type="match status" value="1"/>
</dbReference>
<evidence type="ECO:0000256" key="10">
    <source>
        <dbReference type="ARBA" id="ARBA00023012"/>
    </source>
</evidence>
<dbReference type="Pfam" id="PF02518">
    <property type="entry name" value="HATPase_c"/>
    <property type="match status" value="1"/>
</dbReference>
<dbReference type="EC" id="2.7.13.3" evidence="3"/>
<evidence type="ECO:0000259" key="15">
    <source>
        <dbReference type="PROSITE" id="PS50112"/>
    </source>
</evidence>
<evidence type="ECO:0000256" key="6">
    <source>
        <dbReference type="ARBA" id="ARBA00022692"/>
    </source>
</evidence>
<keyword evidence="6" id="KW-0812">Transmembrane</keyword>
<gene>
    <name evidence="17" type="ORF">EOD42_23155</name>
</gene>
<dbReference type="Gene3D" id="3.40.50.2300">
    <property type="match status" value="1"/>
</dbReference>
<dbReference type="PANTHER" id="PTHR45339">
    <property type="entry name" value="HYBRID SIGNAL TRANSDUCTION HISTIDINE KINASE J"/>
    <property type="match status" value="1"/>
</dbReference>
<dbReference type="InterPro" id="IPR005467">
    <property type="entry name" value="His_kinase_dom"/>
</dbReference>
<evidence type="ECO:0000313" key="18">
    <source>
        <dbReference type="Proteomes" id="UP000282957"/>
    </source>
</evidence>
<feature type="domain" description="Histidine kinase" evidence="13">
    <location>
        <begin position="186"/>
        <end position="400"/>
    </location>
</feature>
<dbReference type="PROSITE" id="PS50112">
    <property type="entry name" value="PAS"/>
    <property type="match status" value="1"/>
</dbReference>
<dbReference type="PROSITE" id="PS50113">
    <property type="entry name" value="PAC"/>
    <property type="match status" value="1"/>
</dbReference>
<dbReference type="Pfam" id="PF13426">
    <property type="entry name" value="PAS_9"/>
    <property type="match status" value="1"/>
</dbReference>
<dbReference type="SMART" id="SM00448">
    <property type="entry name" value="REC"/>
    <property type="match status" value="1"/>
</dbReference>
<dbReference type="Proteomes" id="UP000282957">
    <property type="component" value="Unassembled WGS sequence"/>
</dbReference>
<dbReference type="OrthoDB" id="7991996at2"/>
<reference evidence="17 18" key="1">
    <citation type="submission" date="2019-01" db="EMBL/GenBank/DDBJ databases">
        <authorList>
            <person name="Chen W.-M."/>
        </authorList>
    </citation>
    <scope>NUCLEOTIDE SEQUENCE [LARGE SCALE GENOMIC DNA]</scope>
    <source>
        <strain evidence="17 18">CCP-6</strain>
    </source>
</reference>
<dbReference type="Gene3D" id="1.10.287.130">
    <property type="match status" value="1"/>
</dbReference>
<dbReference type="CDD" id="cd00082">
    <property type="entry name" value="HisKA"/>
    <property type="match status" value="1"/>
</dbReference>
<dbReference type="InterPro" id="IPR036641">
    <property type="entry name" value="HPT_dom_sf"/>
</dbReference>
<dbReference type="InterPro" id="IPR036890">
    <property type="entry name" value="HATPase_C_sf"/>
</dbReference>
<dbReference type="InterPro" id="IPR004358">
    <property type="entry name" value="Sig_transdc_His_kin-like_C"/>
</dbReference>
<evidence type="ECO:0000256" key="11">
    <source>
        <dbReference type="ARBA" id="ARBA00023136"/>
    </source>
</evidence>
<dbReference type="GO" id="GO:0005524">
    <property type="term" value="F:ATP binding"/>
    <property type="evidence" value="ECO:0007669"/>
    <property type="project" value="UniProtKB-KW"/>
</dbReference>
<dbReference type="InterPro" id="IPR035965">
    <property type="entry name" value="PAS-like_dom_sf"/>
</dbReference>
<evidence type="ECO:0000256" key="4">
    <source>
        <dbReference type="ARBA" id="ARBA00022475"/>
    </source>
</evidence>
<dbReference type="PROSITE" id="PS50110">
    <property type="entry name" value="RESPONSE_REGULATORY"/>
    <property type="match status" value="1"/>
</dbReference>